<dbReference type="AlphaFoldDB" id="A0A4Q5ALW2"/>
<organism evidence="1 2">
    <name type="scientific">Bifidobacterium pseudolongum subsp. globosum</name>
    <dbReference type="NCBI Taxonomy" id="1690"/>
    <lineage>
        <taxon>Bacteria</taxon>
        <taxon>Bacillati</taxon>
        <taxon>Actinomycetota</taxon>
        <taxon>Actinomycetes</taxon>
        <taxon>Bifidobacteriales</taxon>
        <taxon>Bifidobacteriaceae</taxon>
        <taxon>Bifidobacterium</taxon>
    </lineage>
</organism>
<dbReference type="EMBL" id="RYUT01000002">
    <property type="protein sequence ID" value="RYQ30937.1"/>
    <property type="molecule type" value="Genomic_DNA"/>
</dbReference>
<evidence type="ECO:0000313" key="1">
    <source>
        <dbReference type="EMBL" id="RYQ30937.1"/>
    </source>
</evidence>
<dbReference type="RefSeq" id="WP_129870682.1">
    <property type="nucleotide sequence ID" value="NZ_RYUO01000002.1"/>
</dbReference>
<accession>A0A4Q5ALW2</accession>
<name>A0A4Q5ALW2_9BIFI</name>
<gene>
    <name evidence="1" type="ORF">PG2017B_0747</name>
</gene>
<evidence type="ECO:0000313" key="2">
    <source>
        <dbReference type="Proteomes" id="UP000291920"/>
    </source>
</evidence>
<sequence length="159" mass="18120">MITSKHGYVGTRKCVKYSGTHEELRDMLKEGDIVTLLWQNDDKSESIKITGTVTHCGLDSIDVRTSYDEEEYVLDNPNVLARRKYTVTNIKRFVENMLPDSPGPWVGKNLDTWIVNKDLNAIRVSYDGEWLLSGGIMLPSEYAEYAPFKKINIIKESGE</sequence>
<proteinExistence type="predicted"/>
<reference evidence="1 2" key="1">
    <citation type="submission" date="2018-12" db="EMBL/GenBank/DDBJ databases">
        <title>Unveiling genomic diversity among members of the Bifidobacterium pseudolongum species, a widely distributed gut commensal of the animal kingdom.</title>
        <authorList>
            <person name="Lugli G.A."/>
            <person name="Duranti S."/>
            <person name="Albert K."/>
            <person name="Mancabelli L."/>
            <person name="Napoli S."/>
            <person name="Viappiani A."/>
            <person name="Anzalone R."/>
            <person name="Longhi G."/>
            <person name="Milani C."/>
            <person name="Turroni F."/>
            <person name="Alessandri G."/>
            <person name="Sela D.A."/>
            <person name="Van Sinderen D."/>
            <person name="Ventura M."/>
        </authorList>
    </citation>
    <scope>NUCLEOTIDE SEQUENCE [LARGE SCALE GENOMIC DNA]</scope>
    <source>
        <strain evidence="1 2">2017B</strain>
    </source>
</reference>
<protein>
    <submittedName>
        <fullName evidence="1">Uncharacterized protein</fullName>
    </submittedName>
</protein>
<comment type="caution">
    <text evidence="1">The sequence shown here is derived from an EMBL/GenBank/DDBJ whole genome shotgun (WGS) entry which is preliminary data.</text>
</comment>
<dbReference type="Proteomes" id="UP000291920">
    <property type="component" value="Unassembled WGS sequence"/>
</dbReference>